<accession>A0A0A0DDD3</accession>
<proteinExistence type="predicted"/>
<dbReference type="Gene3D" id="3.40.47.10">
    <property type="match status" value="2"/>
</dbReference>
<evidence type="ECO:0000256" key="2">
    <source>
        <dbReference type="ARBA" id="ARBA00023315"/>
    </source>
</evidence>
<keyword evidence="1" id="KW-0808">Transferase</keyword>
<organism evidence="4 5">
    <name type="scientific">Inquilinus limosus MP06</name>
    <dbReference type="NCBI Taxonomy" id="1398085"/>
    <lineage>
        <taxon>Bacteria</taxon>
        <taxon>Pseudomonadati</taxon>
        <taxon>Pseudomonadota</taxon>
        <taxon>Alphaproteobacteria</taxon>
        <taxon>Rhodospirillales</taxon>
        <taxon>Rhodospirillaceae</taxon>
        <taxon>Inquilinus</taxon>
    </lineage>
</organism>
<dbReference type="Pfam" id="PF14518">
    <property type="entry name" value="Haem_oxygenas_2"/>
    <property type="match status" value="1"/>
</dbReference>
<sequence length="619" mass="67647">MTFLTGFGRFLPGEPVHNDELEDLLGPLSPRQRRVQEEALAHNGIRSRHYSLDRSGAFRVDNAGMAAEAARAALENAELPPGDLAFLAAGTSGGDVLAPGFASMVHGRLGLPPLGLASLQSFCASGMMALQAGHHAIAADGRPNALVVASEFASRFFRAGFFEAGRFDLDAEFLRWMLSDGAGAVLLEDRPARRGRSLRLDWVDIVSHAGHHDTCMVGGARPSREAEDGLAAWGTYPTLQQAVDDGAFRLRQDLKQLDAIVPMCIARYFELTEAGRIDPDRIDHALCHISSAAFRSKMLAGLEAAGRPLDPAKLFSNLATCGNTGAASIYIMLEELVRTRELFPGQRIVLMVPESGRFIAAYAHLTVVGPDGEAGKVPARPIRTTPPKDAPPEAPAAGSDAIRRLQQRLTAVWAAFESDLETVPVVARLQHGRLTFDDYREFLFDLRQQVVEGARWIARAASSIGPELVAVRPLFIGHSRAEQNDFRLLEEDYVALGGSLDHIRRGRKNIGSEALSAWMFQKASEPNPIDLLGAMVIIEGLGERIAGRWGAAIQDQLRLRDDQVRFLRHHAAEDEDHIAKLWSLLEQLDLTEARIDGIVACAKVTARLYRLQLEELGNR</sequence>
<dbReference type="GO" id="GO:0044550">
    <property type="term" value="P:secondary metabolite biosynthetic process"/>
    <property type="evidence" value="ECO:0007669"/>
    <property type="project" value="TreeGrafter"/>
</dbReference>
<dbReference type="InterPro" id="IPR013747">
    <property type="entry name" value="ACP_syn_III_C"/>
</dbReference>
<reference evidence="4 5" key="1">
    <citation type="submission" date="2014-01" db="EMBL/GenBank/DDBJ databases">
        <title>Genome sequence determination for a cystic fibrosis isolate, Inquilinus limosus.</title>
        <authorList>
            <person name="Pino M."/>
            <person name="Di Conza J."/>
            <person name="Gutkind G."/>
        </authorList>
    </citation>
    <scope>NUCLEOTIDE SEQUENCE [LARGE SCALE GENOMIC DNA]</scope>
    <source>
        <strain evidence="4 5">MP06</strain>
    </source>
</reference>
<keyword evidence="2" id="KW-0012">Acyltransferase</keyword>
<dbReference type="RefSeq" id="WP_034830812.1">
    <property type="nucleotide sequence ID" value="NZ_JANX01000002.1"/>
</dbReference>
<dbReference type="Gene3D" id="1.20.910.10">
    <property type="entry name" value="Heme oxygenase-like"/>
    <property type="match status" value="1"/>
</dbReference>
<comment type="caution">
    <text evidence="4">The sequence shown here is derived from an EMBL/GenBank/DDBJ whole genome shotgun (WGS) entry which is preliminary data.</text>
</comment>
<evidence type="ECO:0000313" key="5">
    <source>
        <dbReference type="Proteomes" id="UP000029995"/>
    </source>
</evidence>
<dbReference type="Pfam" id="PF08541">
    <property type="entry name" value="ACP_syn_III_C"/>
    <property type="match status" value="1"/>
</dbReference>
<evidence type="ECO:0000259" key="3">
    <source>
        <dbReference type="Pfam" id="PF08541"/>
    </source>
</evidence>
<dbReference type="Proteomes" id="UP000029995">
    <property type="component" value="Unassembled WGS sequence"/>
</dbReference>
<dbReference type="PANTHER" id="PTHR34069">
    <property type="entry name" value="3-OXOACYL-[ACYL-CARRIER-PROTEIN] SYNTHASE 3"/>
    <property type="match status" value="1"/>
</dbReference>
<dbReference type="InterPro" id="IPR016039">
    <property type="entry name" value="Thiolase-like"/>
</dbReference>
<dbReference type="GO" id="GO:0016746">
    <property type="term" value="F:acyltransferase activity"/>
    <property type="evidence" value="ECO:0007669"/>
    <property type="project" value="UniProtKB-KW"/>
</dbReference>
<gene>
    <name evidence="4" type="ORF">P409_00810</name>
</gene>
<dbReference type="OrthoDB" id="2514738at2"/>
<dbReference type="AlphaFoldDB" id="A0A0A0DDD3"/>
<evidence type="ECO:0000313" key="4">
    <source>
        <dbReference type="EMBL" id="KGM36050.1"/>
    </source>
</evidence>
<name>A0A0A0DDD3_9PROT</name>
<evidence type="ECO:0000256" key="1">
    <source>
        <dbReference type="ARBA" id="ARBA00022679"/>
    </source>
</evidence>
<dbReference type="SUPFAM" id="SSF48613">
    <property type="entry name" value="Heme oxygenase-like"/>
    <property type="match status" value="1"/>
</dbReference>
<dbReference type="InterPro" id="IPR016084">
    <property type="entry name" value="Haem_Oase-like_multi-hlx"/>
</dbReference>
<feature type="domain" description="Beta-ketoacyl-[acyl-carrier-protein] synthase III C-terminal" evidence="3">
    <location>
        <begin position="276"/>
        <end position="352"/>
    </location>
</feature>
<dbReference type="SUPFAM" id="SSF53901">
    <property type="entry name" value="Thiolase-like"/>
    <property type="match status" value="2"/>
</dbReference>
<dbReference type="EMBL" id="JANX01000002">
    <property type="protein sequence ID" value="KGM36050.1"/>
    <property type="molecule type" value="Genomic_DNA"/>
</dbReference>
<dbReference type="PANTHER" id="PTHR34069:SF3">
    <property type="entry name" value="ACYL-COA:ACYL-COA ALKYLTRANSFERASE"/>
    <property type="match status" value="1"/>
</dbReference>
<protein>
    <recommendedName>
        <fullName evidence="3">Beta-ketoacyl-[acyl-carrier-protein] synthase III C-terminal domain-containing protein</fullName>
    </recommendedName>
</protein>
<dbReference type="CDD" id="cd00827">
    <property type="entry name" value="init_cond_enzymes"/>
    <property type="match status" value="1"/>
</dbReference>